<dbReference type="PROSITE" id="PS50878">
    <property type="entry name" value="RT_POL"/>
    <property type="match status" value="1"/>
</dbReference>
<evidence type="ECO:0000256" key="1">
    <source>
        <dbReference type="SAM" id="MobiDB-lite"/>
    </source>
</evidence>
<feature type="compositionally biased region" description="Pro residues" evidence="1">
    <location>
        <begin position="285"/>
        <end position="294"/>
    </location>
</feature>
<sequence>MRWHEKELPSPKTRVFRAKTDTAIQRTRVFTQSGSSASTALQANERGTVRSPTHADDSSVTPTCVKCGATTRTRKGMTYHMLQVHGVPVHKKQGPDSSRPDRGNAPLEDRTPAQISRHTCSASELEPGVSLIGETLRYTFPIPFVIACPVGNCTHTFATRAWFNTNHSLKRHMTAVHRMPSRSVEYWCSICRMRIAKNPAGHACLMSAGLTQHSTSVGGWPCDSCEFKATTKNGLLNHKKLHKKQAIADKMVALQVPAGPKIRKKMKKAKLAPLAVGEPGDLSLAPPPETPSELPPAEDTSRDNDGPRGRIDVQQPELLLSFNEPLDTLLEVEDLEDRKSHFEAIVEGITTSVQQNFNLSEPAPRTGSNSTNNGGLDTRDPQKVQKMYRWNRRKCIRALTQAASNRCPVSMQDTTSHFKNVWEEVSYPAERPLPEPPTRPPIVESFSQSFVASCLQSAENSAPGPDMISYRHWREVDPACLVLTKVFNVCLRFSDIPTCWKKSKTILIHKKGDPGDLNNWRPIALSDTIYKLFSKCLTKKIGEWCETHAVLSQAQKGFTPYDGVLEHNFLVAQHMEEARRRKKDKFFAWLDISNAFGSVPRQVVIDALIAVGADQDFIALIVNIYEDSTTQVLTEEGPTPPIALRSGVKQGCPLSGILFNLAIDQVLHAVQEGREHRAILAFADDLVLLADSAEELQEMVQTTADELHALCLHLNVRKCASLHLAGTTPVAARATTFTINNEQLKALQDGEYYSYLGKPVGFFLQRTYGSVNEALQLLVRISSSHLAPWQKIDALKSFFFPSLSFAMRTAQIDKTSWAEVDSAARKELKNLLSLPSMAANQYLHGSRKFGGCGLPSAAHDSDYYLVDSAFKLLTSKDEEVAVQALGQLTRTVRHRVQRSPTDGDLSSYLSGSMEDEFAETSNMLSNTWTLARQASRRQEVAWSFCDGLPTLSFGDECLTAGKRRTVMRAFHGKFQLDQTTDLLKAPSQGKAMDCVAMSPASSHFIAEGKYTRFADWRFIHKARLNLTALNGSKHWLPADQKRCRKCGKWEETLPHVINHCPAYSAAWQMRHNSVLSRIQKAVAFKGTVLHSNQVVGSNGLRPDLVALIDNKIYIIDVTIPFENRRVAFQQARWRKIEKYTPLLQHFASLGFAQAQIVPIVVGALGAWDPENDSFLKLVATRSYTNVLRKLCVSDCIRWSRDIYVQHLTGARQYSVDAAETSDEPKAVCEATKLNSDIGSPADSNDTTHDSQSSVAMQIVSQGSNAVTNSPHAVGQTADL</sequence>
<dbReference type="SUPFAM" id="SSF56672">
    <property type="entry name" value="DNA/RNA polymerases"/>
    <property type="match status" value="1"/>
</dbReference>
<dbReference type="GO" id="GO:0071897">
    <property type="term" value="P:DNA biosynthetic process"/>
    <property type="evidence" value="ECO:0007669"/>
    <property type="project" value="UniProtKB-ARBA"/>
</dbReference>
<dbReference type="Proteomes" id="UP000887116">
    <property type="component" value="Unassembled WGS sequence"/>
</dbReference>
<accession>A0A8X6GF02</accession>
<feature type="compositionally biased region" description="Basic and acidic residues" evidence="1">
    <location>
        <begin position="98"/>
        <end position="111"/>
    </location>
</feature>
<name>A0A8X6GF02_TRICU</name>
<dbReference type="Pfam" id="PF00078">
    <property type="entry name" value="RVT_1"/>
    <property type="match status" value="1"/>
</dbReference>
<feature type="compositionally biased region" description="Polar residues" evidence="1">
    <location>
        <begin position="366"/>
        <end position="375"/>
    </location>
</feature>
<feature type="compositionally biased region" description="Polar residues" evidence="1">
    <location>
        <begin position="30"/>
        <end position="42"/>
    </location>
</feature>
<organism evidence="3 4">
    <name type="scientific">Trichonephila clavata</name>
    <name type="common">Joro spider</name>
    <name type="synonym">Nephila clavata</name>
    <dbReference type="NCBI Taxonomy" id="2740835"/>
    <lineage>
        <taxon>Eukaryota</taxon>
        <taxon>Metazoa</taxon>
        <taxon>Ecdysozoa</taxon>
        <taxon>Arthropoda</taxon>
        <taxon>Chelicerata</taxon>
        <taxon>Arachnida</taxon>
        <taxon>Araneae</taxon>
        <taxon>Araneomorphae</taxon>
        <taxon>Entelegynae</taxon>
        <taxon>Araneoidea</taxon>
        <taxon>Nephilidae</taxon>
        <taxon>Trichonephila</taxon>
    </lineage>
</organism>
<evidence type="ECO:0000313" key="3">
    <source>
        <dbReference type="EMBL" id="GFR03047.1"/>
    </source>
</evidence>
<evidence type="ECO:0000313" key="4">
    <source>
        <dbReference type="Proteomes" id="UP000887116"/>
    </source>
</evidence>
<comment type="caution">
    <text evidence="3">The sequence shown here is derived from an EMBL/GenBank/DDBJ whole genome shotgun (WGS) entry which is preliminary data.</text>
</comment>
<reference evidence="3" key="1">
    <citation type="submission" date="2020-07" db="EMBL/GenBank/DDBJ databases">
        <title>Multicomponent nature underlies the extraordinary mechanical properties of spider dragline silk.</title>
        <authorList>
            <person name="Kono N."/>
            <person name="Nakamura H."/>
            <person name="Mori M."/>
            <person name="Yoshida Y."/>
            <person name="Ohtoshi R."/>
            <person name="Malay A.D."/>
            <person name="Moran D.A.P."/>
            <person name="Tomita M."/>
            <person name="Numata K."/>
            <person name="Arakawa K."/>
        </authorList>
    </citation>
    <scope>NUCLEOTIDE SEQUENCE</scope>
</reference>
<dbReference type="CDD" id="cd01650">
    <property type="entry name" value="RT_nLTR_like"/>
    <property type="match status" value="1"/>
</dbReference>
<keyword evidence="4" id="KW-1185">Reference proteome</keyword>
<feature type="region of interest" description="Disordered" evidence="1">
    <location>
        <begin position="277"/>
        <end position="317"/>
    </location>
</feature>
<protein>
    <submittedName>
        <fullName evidence="3">Retrovirus-related Pol polyprotein from type-1 retrotransposable element R2</fullName>
    </submittedName>
</protein>
<feature type="region of interest" description="Disordered" evidence="1">
    <location>
        <begin position="30"/>
        <end position="61"/>
    </location>
</feature>
<dbReference type="PANTHER" id="PTHR19446">
    <property type="entry name" value="REVERSE TRANSCRIPTASES"/>
    <property type="match status" value="1"/>
</dbReference>
<dbReference type="InterPro" id="IPR000477">
    <property type="entry name" value="RT_dom"/>
</dbReference>
<dbReference type="SMART" id="SM00355">
    <property type="entry name" value="ZnF_C2H2"/>
    <property type="match status" value="3"/>
</dbReference>
<gene>
    <name evidence="3" type="ORF">TNCT_398141</name>
</gene>
<evidence type="ECO:0000259" key="2">
    <source>
        <dbReference type="PROSITE" id="PS50878"/>
    </source>
</evidence>
<dbReference type="InterPro" id="IPR043502">
    <property type="entry name" value="DNA/RNA_pol_sf"/>
</dbReference>
<feature type="compositionally biased region" description="Basic and acidic residues" evidence="1">
    <location>
        <begin position="299"/>
        <end position="311"/>
    </location>
</feature>
<feature type="region of interest" description="Disordered" evidence="1">
    <location>
        <begin position="1234"/>
        <end position="1253"/>
    </location>
</feature>
<dbReference type="InterPro" id="IPR013087">
    <property type="entry name" value="Znf_C2H2_type"/>
</dbReference>
<dbReference type="OrthoDB" id="6436077at2759"/>
<dbReference type="InterPro" id="IPR043128">
    <property type="entry name" value="Rev_trsase/Diguanyl_cyclase"/>
</dbReference>
<feature type="region of interest" description="Disordered" evidence="1">
    <location>
        <begin position="358"/>
        <end position="380"/>
    </location>
</feature>
<dbReference type="AlphaFoldDB" id="A0A8X6GF02"/>
<dbReference type="Gene3D" id="3.30.70.270">
    <property type="match status" value="1"/>
</dbReference>
<feature type="domain" description="Reverse transcriptase" evidence="2">
    <location>
        <begin position="489"/>
        <end position="760"/>
    </location>
</feature>
<dbReference type="EMBL" id="BMAO01005670">
    <property type="protein sequence ID" value="GFR03047.1"/>
    <property type="molecule type" value="Genomic_DNA"/>
</dbReference>
<proteinExistence type="predicted"/>
<feature type="region of interest" description="Disordered" evidence="1">
    <location>
        <begin position="86"/>
        <end position="120"/>
    </location>
</feature>